<reference evidence="4" key="1">
    <citation type="submission" date="2023-10" db="EMBL/GenBank/DDBJ databases">
        <authorList>
            <person name="Chen Y."/>
            <person name="Shah S."/>
            <person name="Dougan E. K."/>
            <person name="Thang M."/>
            <person name="Chan C."/>
        </authorList>
    </citation>
    <scope>NUCLEOTIDE SEQUENCE [LARGE SCALE GENOMIC DNA]</scope>
</reference>
<dbReference type="Gene3D" id="3.30.420.10">
    <property type="entry name" value="Ribonuclease H-like superfamily/Ribonuclease H"/>
    <property type="match status" value="1"/>
</dbReference>
<dbReference type="EMBL" id="CAUYUJ010021303">
    <property type="protein sequence ID" value="CAK0903854.1"/>
    <property type="molecule type" value="Genomic_DNA"/>
</dbReference>
<feature type="region of interest" description="Disordered" evidence="2">
    <location>
        <begin position="299"/>
        <end position="349"/>
    </location>
</feature>
<feature type="compositionally biased region" description="Polar residues" evidence="2">
    <location>
        <begin position="46"/>
        <end position="65"/>
    </location>
</feature>
<sequence length="951" mass="101939">MAKGGRQQYKASWQKWAPWRTPSPPGARLALGDDWPALGTSRSYSNLDTQPWSSAANRTSSQNVTEPKAGRDVTWCKVCSKFTYNDQLEKCDYTCRFCGIFLKGRGAGSHNAAGGQTNQMDISASLGLIIAKGGAAAEQAKLLQSTLAQAPAASPKPPSVRLSEASQKVERAEGALEKVATRVIRLEKELASAMDQYKEQAANLADATVAQEAVAKELAPEPVSQPVVGQMDVRELLENRAELNLSFGGLFEDVELEEADRVEFERSKTSFETEFKSALSAQFSKMVATLAEQQQKKVEELGSWQATKKRKSSPAPTEDHRPDAEGGSAGGSASTPTSTEAGTSTPGASKGAAAAWAAVDPVATDKQKELKSIMEETLAANPPSILALEMGCTEAGLAISPNSTIVTNQVDLGKALRKGFQKVGFTVKIACVATDLGIDRGAVGFLRPKQAQRRGGAAARFNRLRVGRKGPQYQIVHRLIESWMAIIFQPGLDLELARRTWRAARRRTEMRAQKDRWRGITGVASATIATLFDNGWGPVGPWAWISDSGARFMAPDSIIGQGQQDMSELKEAVSDSIDRMLWDRAPRHWNGKGAGEGADLRGARRRINSLRKEGENEMAGALEAEQTINRGETTALLRALEDLHELDIPMTFVTDSGYVLKGIAMISSGRLPTTNLDLWLQAAAGSPRAGAIALPSEAAWHRRLRRERAAARALLRAWRGSPSPRQRGRLVVAAALLDGHHGSAAPAPARQAGDGWGGIAAASGRGGHACAHCGDRSGAREPPWRQGAVGGRGGAPRGRPAALVAEAAGRQRSGSQGVRIVDVAQALEPDADPEEVKLAQLVELLCLSGDEPAEAKYRQQLDALRAQRLARPLSVAEARRALPGTLPRRPWARCPPFESSAQARSNEGTPKVGMGSARLGTRALLALTLLQAAEAAAPRRWLGDLRWGADE</sequence>
<accession>A0ABN9XUX2</accession>
<feature type="compositionally biased region" description="Polar residues" evidence="2">
    <location>
        <begin position="899"/>
        <end position="908"/>
    </location>
</feature>
<gene>
    <name evidence="4" type="ORF">PCOR1329_LOCUS80037</name>
</gene>
<feature type="region of interest" description="Disordered" evidence="2">
    <location>
        <begin position="773"/>
        <end position="799"/>
    </location>
</feature>
<evidence type="ECO:0000313" key="4">
    <source>
        <dbReference type="EMBL" id="CAK0903854.1"/>
    </source>
</evidence>
<protein>
    <recommendedName>
        <fullName evidence="3">RNase H type-1 domain-containing protein</fullName>
    </recommendedName>
</protein>
<keyword evidence="5" id="KW-1185">Reference proteome</keyword>
<feature type="compositionally biased region" description="Basic and acidic residues" evidence="2">
    <location>
        <begin position="773"/>
        <end position="783"/>
    </location>
</feature>
<dbReference type="SUPFAM" id="SSF53098">
    <property type="entry name" value="Ribonuclease H-like"/>
    <property type="match status" value="1"/>
</dbReference>
<feature type="compositionally biased region" description="Low complexity" evidence="2">
    <location>
        <begin position="331"/>
        <end position="349"/>
    </location>
</feature>
<evidence type="ECO:0000256" key="2">
    <source>
        <dbReference type="SAM" id="MobiDB-lite"/>
    </source>
</evidence>
<name>A0ABN9XUX2_9DINO</name>
<evidence type="ECO:0000256" key="1">
    <source>
        <dbReference type="SAM" id="Coils"/>
    </source>
</evidence>
<evidence type="ECO:0000259" key="3">
    <source>
        <dbReference type="PROSITE" id="PS50879"/>
    </source>
</evidence>
<dbReference type="Proteomes" id="UP001189429">
    <property type="component" value="Unassembled WGS sequence"/>
</dbReference>
<feature type="region of interest" description="Disordered" evidence="2">
    <location>
        <begin position="893"/>
        <end position="914"/>
    </location>
</feature>
<proteinExistence type="predicted"/>
<dbReference type="InterPro" id="IPR012337">
    <property type="entry name" value="RNaseH-like_sf"/>
</dbReference>
<feature type="region of interest" description="Disordered" evidence="2">
    <location>
        <begin position="1"/>
        <end position="34"/>
    </location>
</feature>
<feature type="coiled-coil region" evidence="1">
    <location>
        <begin position="162"/>
        <end position="207"/>
    </location>
</feature>
<dbReference type="PROSITE" id="PS50879">
    <property type="entry name" value="RNASE_H_1"/>
    <property type="match status" value="1"/>
</dbReference>
<comment type="caution">
    <text evidence="4">The sequence shown here is derived from an EMBL/GenBank/DDBJ whole genome shotgun (WGS) entry which is preliminary data.</text>
</comment>
<dbReference type="InterPro" id="IPR002156">
    <property type="entry name" value="RNaseH_domain"/>
</dbReference>
<feature type="non-terminal residue" evidence="4">
    <location>
        <position position="951"/>
    </location>
</feature>
<organism evidence="4 5">
    <name type="scientific">Prorocentrum cordatum</name>
    <dbReference type="NCBI Taxonomy" id="2364126"/>
    <lineage>
        <taxon>Eukaryota</taxon>
        <taxon>Sar</taxon>
        <taxon>Alveolata</taxon>
        <taxon>Dinophyceae</taxon>
        <taxon>Prorocentrales</taxon>
        <taxon>Prorocentraceae</taxon>
        <taxon>Prorocentrum</taxon>
    </lineage>
</organism>
<keyword evidence="1" id="KW-0175">Coiled coil</keyword>
<feature type="region of interest" description="Disordered" evidence="2">
    <location>
        <begin position="46"/>
        <end position="66"/>
    </location>
</feature>
<dbReference type="InterPro" id="IPR036397">
    <property type="entry name" value="RNaseH_sf"/>
</dbReference>
<evidence type="ECO:0000313" key="5">
    <source>
        <dbReference type="Proteomes" id="UP001189429"/>
    </source>
</evidence>
<feature type="domain" description="RNase H type-1" evidence="3">
    <location>
        <begin position="574"/>
        <end position="716"/>
    </location>
</feature>